<keyword evidence="1 5" id="KW-0949">S-adenosyl-L-methionine</keyword>
<dbReference type="SFLD" id="SFLDS00029">
    <property type="entry name" value="Radical_SAM"/>
    <property type="match status" value="1"/>
</dbReference>
<dbReference type="Gene3D" id="3.20.20.70">
    <property type="entry name" value="Aldolase class I"/>
    <property type="match status" value="1"/>
</dbReference>
<protein>
    <submittedName>
        <fullName evidence="8">[FeFe] hydrogenase H-cluster radical SAM maturase HydE</fullName>
    </submittedName>
</protein>
<comment type="cofactor">
    <cofactor evidence="5">
        <name>[4Fe-4S] cluster</name>
        <dbReference type="ChEBI" id="CHEBI:49883"/>
    </cofactor>
    <text evidence="5">Binds 1 [4Fe-4S] cluster. The cluster is coordinated with 3 cysteines and an exchangeable S-adenosyl-L-methionine.</text>
</comment>
<dbReference type="SFLD" id="SFLDG01280">
    <property type="entry name" value="HydE/PylB-like"/>
    <property type="match status" value="1"/>
</dbReference>
<dbReference type="PROSITE" id="PS51918">
    <property type="entry name" value="RADICAL_SAM"/>
    <property type="match status" value="1"/>
</dbReference>
<dbReference type="SUPFAM" id="SSF102114">
    <property type="entry name" value="Radical SAM enzymes"/>
    <property type="match status" value="1"/>
</dbReference>
<dbReference type="SMART" id="SM00729">
    <property type="entry name" value="Elp3"/>
    <property type="match status" value="1"/>
</dbReference>
<keyword evidence="4 5" id="KW-0411">Iron-sulfur</keyword>
<dbReference type="GO" id="GO:0051539">
    <property type="term" value="F:4 iron, 4 sulfur cluster binding"/>
    <property type="evidence" value="ECO:0007669"/>
    <property type="project" value="UniProtKB-KW"/>
</dbReference>
<dbReference type="GO" id="GO:0046872">
    <property type="term" value="F:metal ion binding"/>
    <property type="evidence" value="ECO:0007669"/>
    <property type="project" value="UniProtKB-KW"/>
</dbReference>
<keyword evidence="2" id="KW-0479">Metal-binding</keyword>
<comment type="caution">
    <text evidence="8">The sequence shown here is derived from an EMBL/GenBank/DDBJ whole genome shotgun (WGS) entry which is preliminary data.</text>
</comment>
<feature type="binding site" evidence="5">
    <location>
        <position position="51"/>
    </location>
    <ligand>
        <name>[4Fe-4S] cluster</name>
        <dbReference type="ChEBI" id="CHEBI:49883"/>
        <note>4Fe-4S-S-AdoMet</note>
    </ligand>
</feature>
<evidence type="ECO:0000256" key="1">
    <source>
        <dbReference type="ARBA" id="ARBA00022691"/>
    </source>
</evidence>
<dbReference type="CDD" id="cd01335">
    <property type="entry name" value="Radical_SAM"/>
    <property type="match status" value="1"/>
</dbReference>
<keyword evidence="3 5" id="KW-0408">Iron</keyword>
<dbReference type="NCBIfam" id="TIGR03956">
    <property type="entry name" value="rSAM_HydE"/>
    <property type="match status" value="1"/>
</dbReference>
<feature type="binding site" evidence="6">
    <location>
        <position position="167"/>
    </location>
    <ligand>
        <name>S-adenosyl-L-methionine</name>
        <dbReference type="ChEBI" id="CHEBI:59789"/>
    </ligand>
</feature>
<dbReference type="InterPro" id="IPR013785">
    <property type="entry name" value="Aldolase_TIM"/>
</dbReference>
<feature type="binding site" evidence="6">
    <location>
        <position position="218"/>
    </location>
    <ligand>
        <name>S-adenosyl-L-methionine</name>
        <dbReference type="ChEBI" id="CHEBI:59789"/>
    </ligand>
</feature>
<feature type="binding site" evidence="5">
    <location>
        <position position="54"/>
    </location>
    <ligand>
        <name>[4Fe-4S] cluster</name>
        <dbReference type="ChEBI" id="CHEBI:49883"/>
        <note>4Fe-4S-S-AdoMet</note>
    </ligand>
</feature>
<dbReference type="InterPro" id="IPR058240">
    <property type="entry name" value="rSAM_sf"/>
</dbReference>
<dbReference type="AlphaFoldDB" id="A0A937XAA2"/>
<organism evidence="8 9">
    <name type="scientific">Eiseniibacteriota bacterium</name>
    <dbReference type="NCBI Taxonomy" id="2212470"/>
    <lineage>
        <taxon>Bacteria</taxon>
        <taxon>Candidatus Eiseniibacteriota</taxon>
    </lineage>
</organism>
<feature type="domain" description="Radical SAM core" evidence="7">
    <location>
        <begin position="33"/>
        <end position="265"/>
    </location>
</feature>
<evidence type="ECO:0000256" key="4">
    <source>
        <dbReference type="ARBA" id="ARBA00023014"/>
    </source>
</evidence>
<dbReference type="EMBL" id="VGIY01000109">
    <property type="protein sequence ID" value="MBM3317344.1"/>
    <property type="molecule type" value="Genomic_DNA"/>
</dbReference>
<feature type="binding site" evidence="6">
    <location>
        <position position="146"/>
    </location>
    <ligand>
        <name>(3R)-3-methyl-D-ornithine</name>
        <dbReference type="ChEBI" id="CHEBI:64642"/>
    </ligand>
</feature>
<accession>A0A937XAA2</accession>
<evidence type="ECO:0000259" key="7">
    <source>
        <dbReference type="PROSITE" id="PS51918"/>
    </source>
</evidence>
<keyword evidence="5" id="KW-0004">4Fe-4S</keyword>
<dbReference type="InterPro" id="IPR007197">
    <property type="entry name" value="rSAM"/>
</dbReference>
<gene>
    <name evidence="8" type="primary">hydE</name>
    <name evidence="8" type="ORF">FJY75_05785</name>
</gene>
<reference evidence="8" key="1">
    <citation type="submission" date="2019-03" db="EMBL/GenBank/DDBJ databases">
        <title>Lake Tanganyika Metagenome-Assembled Genomes (MAGs).</title>
        <authorList>
            <person name="Tran P."/>
        </authorList>
    </citation>
    <scope>NUCLEOTIDE SEQUENCE</scope>
    <source>
        <strain evidence="8">M_DeepCast_400m_m2_100</strain>
    </source>
</reference>
<evidence type="ECO:0000256" key="5">
    <source>
        <dbReference type="PIRSR" id="PIRSR004762-1"/>
    </source>
</evidence>
<dbReference type="PANTHER" id="PTHR43726:SF1">
    <property type="entry name" value="BIOTIN SYNTHASE"/>
    <property type="match status" value="1"/>
</dbReference>
<dbReference type="InterPro" id="IPR034422">
    <property type="entry name" value="HydE/PylB-like"/>
</dbReference>
<dbReference type="InterPro" id="IPR024021">
    <property type="entry name" value="FeFe-hyd_HydE_rSAM"/>
</dbReference>
<feature type="binding site" evidence="6">
    <location>
        <position position="121"/>
    </location>
    <ligand>
        <name>(3R)-3-methyl-D-ornithine</name>
        <dbReference type="ChEBI" id="CHEBI:64642"/>
    </ligand>
</feature>
<dbReference type="Pfam" id="PF04055">
    <property type="entry name" value="Radical_SAM"/>
    <property type="match status" value="1"/>
</dbReference>
<dbReference type="Proteomes" id="UP000748308">
    <property type="component" value="Unassembled WGS sequence"/>
</dbReference>
<name>A0A937XAA2_UNCEI</name>
<evidence type="ECO:0000313" key="9">
    <source>
        <dbReference type="Proteomes" id="UP000748308"/>
    </source>
</evidence>
<sequence>MTEIIAWLRESDPARLGLLWRRADDTRRARVGDEVHLRGLLEISNHCARECGYCGIRASNRGLPRYRMTADEIVAGARRIAGYGYGSVVMQAGEDPGLRREWVAGVIRRVRAETPLAVTLSLGERPDADYAAWRQAGADRYLLRFETSDPALFARIHPPLGTRPFDRVDALRRMRAMGYEIGSGIMVGLPGQTYESLAEDLELFRALDLDMIGLGPYLPHPDTPLGGGSLPVAPPGTQVPNDELMTCKCLALARLLCPAANIPSTTALSALGAASRTHGLSRGANVVMPNVTPERYRRLYEIYPAKATVDESADAFHARVGEILRALGRIPARGPGGRQQRGA</sequence>
<dbReference type="InterPro" id="IPR006638">
    <property type="entry name" value="Elp3/MiaA/NifB-like_rSAM"/>
</dbReference>
<evidence type="ECO:0000313" key="8">
    <source>
        <dbReference type="EMBL" id="MBM3317344.1"/>
    </source>
</evidence>
<dbReference type="SFLD" id="SFLDG01082">
    <property type="entry name" value="B12-binding_domain_containing"/>
    <property type="match status" value="1"/>
</dbReference>
<dbReference type="GO" id="GO:0016740">
    <property type="term" value="F:transferase activity"/>
    <property type="evidence" value="ECO:0007669"/>
    <property type="project" value="TreeGrafter"/>
</dbReference>
<dbReference type="PANTHER" id="PTHR43726">
    <property type="entry name" value="3-METHYLORNITHINE SYNTHASE"/>
    <property type="match status" value="1"/>
</dbReference>
<evidence type="ECO:0000256" key="3">
    <source>
        <dbReference type="ARBA" id="ARBA00023004"/>
    </source>
</evidence>
<evidence type="ECO:0000256" key="6">
    <source>
        <dbReference type="PIRSR" id="PIRSR004762-2"/>
    </source>
</evidence>
<proteinExistence type="predicted"/>
<dbReference type="SFLD" id="SFLDG01060">
    <property type="entry name" value="BATS_domain_containing"/>
    <property type="match status" value="1"/>
</dbReference>
<evidence type="ECO:0000256" key="2">
    <source>
        <dbReference type="ARBA" id="ARBA00022723"/>
    </source>
</evidence>
<feature type="binding site" evidence="5">
    <location>
        <position position="47"/>
    </location>
    <ligand>
        <name>[4Fe-4S] cluster</name>
        <dbReference type="ChEBI" id="CHEBI:49883"/>
        <note>4Fe-4S-S-AdoMet</note>
    </ligand>
</feature>
<dbReference type="PIRSF" id="PIRSF004762">
    <property type="entry name" value="CHP00423"/>
    <property type="match status" value="1"/>
</dbReference>